<organism evidence="11 12">
    <name type="scientific">Wenzhouxiangella sediminis</name>
    <dbReference type="NCBI Taxonomy" id="1792836"/>
    <lineage>
        <taxon>Bacteria</taxon>
        <taxon>Pseudomonadati</taxon>
        <taxon>Pseudomonadota</taxon>
        <taxon>Gammaproteobacteria</taxon>
        <taxon>Chromatiales</taxon>
        <taxon>Wenzhouxiangellaceae</taxon>
        <taxon>Wenzhouxiangella</taxon>
    </lineage>
</organism>
<dbReference type="PANTHER" id="PTHR30616">
    <property type="entry name" value="UNCHARACTERIZED PROTEIN YFIH"/>
    <property type="match status" value="1"/>
</dbReference>
<dbReference type="OrthoDB" id="4279at2"/>
<dbReference type="InterPro" id="IPR038371">
    <property type="entry name" value="Cu_polyphenol_OxRdtase_sf"/>
</dbReference>
<proteinExistence type="inferred from homology"/>
<evidence type="ECO:0000256" key="9">
    <source>
        <dbReference type="ARBA" id="ARBA00049893"/>
    </source>
</evidence>
<keyword evidence="12" id="KW-1185">Reference proteome</keyword>
<dbReference type="Proteomes" id="UP000260351">
    <property type="component" value="Unassembled WGS sequence"/>
</dbReference>
<dbReference type="AlphaFoldDB" id="A0A3E1K890"/>
<dbReference type="PANTHER" id="PTHR30616:SF2">
    <property type="entry name" value="PURINE NUCLEOSIDE PHOSPHORYLASE LACC1"/>
    <property type="match status" value="1"/>
</dbReference>
<keyword evidence="5" id="KW-0378">Hydrolase</keyword>
<evidence type="ECO:0000313" key="12">
    <source>
        <dbReference type="Proteomes" id="UP000260351"/>
    </source>
</evidence>
<evidence type="ECO:0000313" key="11">
    <source>
        <dbReference type="EMBL" id="RFF30249.1"/>
    </source>
</evidence>
<evidence type="ECO:0000256" key="7">
    <source>
        <dbReference type="ARBA" id="ARBA00047989"/>
    </source>
</evidence>
<keyword evidence="4" id="KW-0479">Metal-binding</keyword>
<dbReference type="InterPro" id="IPR003730">
    <property type="entry name" value="Cu_polyphenol_OxRdtase"/>
</dbReference>
<dbReference type="NCBIfam" id="TIGR00726">
    <property type="entry name" value="peptidoglycan editing factor PgeF"/>
    <property type="match status" value="1"/>
</dbReference>
<dbReference type="GO" id="GO:0016787">
    <property type="term" value="F:hydrolase activity"/>
    <property type="evidence" value="ECO:0007669"/>
    <property type="project" value="UniProtKB-KW"/>
</dbReference>
<comment type="catalytic activity">
    <reaction evidence="9">
        <text>S-methyl-5'-thioadenosine + phosphate = 5-(methylsulfanyl)-alpha-D-ribose 1-phosphate + adenine</text>
        <dbReference type="Rhea" id="RHEA:11852"/>
        <dbReference type="ChEBI" id="CHEBI:16708"/>
        <dbReference type="ChEBI" id="CHEBI:17509"/>
        <dbReference type="ChEBI" id="CHEBI:43474"/>
        <dbReference type="ChEBI" id="CHEBI:58533"/>
        <dbReference type="EC" id="2.4.2.28"/>
    </reaction>
    <physiologicalReaction direction="left-to-right" evidence="9">
        <dbReference type="Rhea" id="RHEA:11853"/>
    </physiologicalReaction>
</comment>
<dbReference type="RefSeq" id="WP_116650850.1">
    <property type="nucleotide sequence ID" value="NZ_QUZK01000037.1"/>
</dbReference>
<reference evidence="11 12" key="1">
    <citation type="submission" date="2018-08" db="EMBL/GenBank/DDBJ databases">
        <title>Wenzhouxiangella salilacus sp. nov., a novel bacterium isolated from a saline lake in Xinjiang Province, China.</title>
        <authorList>
            <person name="Han S."/>
        </authorList>
    </citation>
    <scope>NUCLEOTIDE SEQUENCE [LARGE SCALE GENOMIC DNA]</scope>
    <source>
        <strain evidence="11 12">XDB06</strain>
    </source>
</reference>
<comment type="catalytic activity">
    <reaction evidence="7">
        <text>adenosine + H2O + H(+) = inosine + NH4(+)</text>
        <dbReference type="Rhea" id="RHEA:24408"/>
        <dbReference type="ChEBI" id="CHEBI:15377"/>
        <dbReference type="ChEBI" id="CHEBI:15378"/>
        <dbReference type="ChEBI" id="CHEBI:16335"/>
        <dbReference type="ChEBI" id="CHEBI:17596"/>
        <dbReference type="ChEBI" id="CHEBI:28938"/>
        <dbReference type="EC" id="3.5.4.4"/>
    </reaction>
    <physiologicalReaction direction="left-to-right" evidence="7">
        <dbReference type="Rhea" id="RHEA:24409"/>
    </physiologicalReaction>
</comment>
<evidence type="ECO:0000256" key="10">
    <source>
        <dbReference type="RuleBase" id="RU361274"/>
    </source>
</evidence>
<evidence type="ECO:0000256" key="3">
    <source>
        <dbReference type="ARBA" id="ARBA00022679"/>
    </source>
</evidence>
<dbReference type="GO" id="GO:0017061">
    <property type="term" value="F:S-methyl-5-thioadenosine phosphorylase activity"/>
    <property type="evidence" value="ECO:0007669"/>
    <property type="project" value="UniProtKB-EC"/>
</dbReference>
<sequence length="239" mass="25717">MKVIEPDWPIDERVGAFTTTRDGGVSAGPWASLNIGVNSGDDAESVAANRDRVSEALPGEPRWLRQVHGSRVIHLADWRPDIEADAAWTDRAGEVVVIQAADCPPILLAARDASLVAGVHGGWRSLAAGIIDKTLTSLPVSGDELCAWIGPGICAGCYQVGSEVRSAFVDRDPVLAAAFQADGDRWRADLKWIAAQQLRAVGVEVFDCGRCTFEETDTFYSFRREGQTGRLASVIWLAG</sequence>
<evidence type="ECO:0000256" key="1">
    <source>
        <dbReference type="ARBA" id="ARBA00000553"/>
    </source>
</evidence>
<comment type="caution">
    <text evidence="11">The sequence shown here is derived from an EMBL/GenBank/DDBJ whole genome shotgun (WGS) entry which is preliminary data.</text>
</comment>
<dbReference type="InterPro" id="IPR011324">
    <property type="entry name" value="Cytotoxic_necrot_fac-like_cat"/>
</dbReference>
<dbReference type="Pfam" id="PF02578">
    <property type="entry name" value="Cu-oxidase_4"/>
    <property type="match status" value="1"/>
</dbReference>
<evidence type="ECO:0000256" key="4">
    <source>
        <dbReference type="ARBA" id="ARBA00022723"/>
    </source>
</evidence>
<dbReference type="Gene3D" id="3.60.140.10">
    <property type="entry name" value="CNF1/YfiH-like putative cysteine hydrolases"/>
    <property type="match status" value="1"/>
</dbReference>
<comment type="catalytic activity">
    <reaction evidence="1">
        <text>inosine + phosphate = alpha-D-ribose 1-phosphate + hypoxanthine</text>
        <dbReference type="Rhea" id="RHEA:27646"/>
        <dbReference type="ChEBI" id="CHEBI:17368"/>
        <dbReference type="ChEBI" id="CHEBI:17596"/>
        <dbReference type="ChEBI" id="CHEBI:43474"/>
        <dbReference type="ChEBI" id="CHEBI:57720"/>
        <dbReference type="EC" id="2.4.2.1"/>
    </reaction>
    <physiologicalReaction direction="left-to-right" evidence="1">
        <dbReference type="Rhea" id="RHEA:27647"/>
    </physiologicalReaction>
</comment>
<evidence type="ECO:0000256" key="8">
    <source>
        <dbReference type="ARBA" id="ARBA00048968"/>
    </source>
</evidence>
<name>A0A3E1K890_9GAMM</name>
<gene>
    <name evidence="11" type="primary">pgeF</name>
    <name evidence="11" type="ORF">DZC52_09220</name>
</gene>
<dbReference type="SUPFAM" id="SSF64438">
    <property type="entry name" value="CNF1/YfiH-like putative cysteine hydrolases"/>
    <property type="match status" value="1"/>
</dbReference>
<accession>A0A3E1K890</accession>
<comment type="catalytic activity">
    <reaction evidence="8">
        <text>adenosine + phosphate = alpha-D-ribose 1-phosphate + adenine</text>
        <dbReference type="Rhea" id="RHEA:27642"/>
        <dbReference type="ChEBI" id="CHEBI:16335"/>
        <dbReference type="ChEBI" id="CHEBI:16708"/>
        <dbReference type="ChEBI" id="CHEBI:43474"/>
        <dbReference type="ChEBI" id="CHEBI:57720"/>
        <dbReference type="EC" id="2.4.2.1"/>
    </reaction>
    <physiologicalReaction direction="left-to-right" evidence="8">
        <dbReference type="Rhea" id="RHEA:27643"/>
    </physiologicalReaction>
</comment>
<dbReference type="EMBL" id="QUZK01000037">
    <property type="protein sequence ID" value="RFF30249.1"/>
    <property type="molecule type" value="Genomic_DNA"/>
</dbReference>
<dbReference type="GO" id="GO:0005507">
    <property type="term" value="F:copper ion binding"/>
    <property type="evidence" value="ECO:0007669"/>
    <property type="project" value="TreeGrafter"/>
</dbReference>
<evidence type="ECO:0000256" key="6">
    <source>
        <dbReference type="ARBA" id="ARBA00022833"/>
    </source>
</evidence>
<dbReference type="CDD" id="cd16833">
    <property type="entry name" value="YfiH"/>
    <property type="match status" value="1"/>
</dbReference>
<evidence type="ECO:0000256" key="2">
    <source>
        <dbReference type="ARBA" id="ARBA00007353"/>
    </source>
</evidence>
<keyword evidence="3" id="KW-0808">Transferase</keyword>
<comment type="similarity">
    <text evidence="2 10">Belongs to the purine nucleoside phosphorylase YfiH/LACC1 family.</text>
</comment>
<evidence type="ECO:0000256" key="5">
    <source>
        <dbReference type="ARBA" id="ARBA00022801"/>
    </source>
</evidence>
<protein>
    <recommendedName>
        <fullName evidence="10">Purine nucleoside phosphorylase</fullName>
    </recommendedName>
</protein>
<keyword evidence="6" id="KW-0862">Zinc</keyword>